<dbReference type="Pfam" id="PF00126">
    <property type="entry name" value="HTH_1"/>
    <property type="match status" value="1"/>
</dbReference>
<proteinExistence type="inferred from homology"/>
<dbReference type="SUPFAM" id="SSF46785">
    <property type="entry name" value="Winged helix' DNA-binding domain"/>
    <property type="match status" value="1"/>
</dbReference>
<evidence type="ECO:0000256" key="5">
    <source>
        <dbReference type="ARBA" id="ARBA00023163"/>
    </source>
</evidence>
<dbReference type="PRINTS" id="PR00039">
    <property type="entry name" value="HTHLYSR"/>
</dbReference>
<sequence>MNLKELQYLVAIDEEKHFNKAAKRCFVSQPTLSGQLKKLEDELGVLLVERNNKQVKMTNVGSAVAQQARVVLAETKRIKEITQAFDDPMAGEIHLGLIPTVAPYLLPLIIPSLKKKHPKLSLWLYEHQTETLLNMLRDARLDLLILALPVDTDEFDEIDLYKEPFWLAVPNSDKLAHKKSIKLSELNKREILLLQEGHCLRGQALDICFNNGANEYAGFQATSLETLRYMVAEGVGSTLLPELSVPKRILKDSVIHYLPFTNPKPTRRIGMLFRRGSYRRTTYEKISDSIKSNVEKR</sequence>
<dbReference type="Pfam" id="PF03466">
    <property type="entry name" value="LysR_substrate"/>
    <property type="match status" value="1"/>
</dbReference>
<dbReference type="InterPro" id="IPR036388">
    <property type="entry name" value="WH-like_DNA-bd_sf"/>
</dbReference>
<evidence type="ECO:0000256" key="2">
    <source>
        <dbReference type="ARBA" id="ARBA00023015"/>
    </source>
</evidence>
<dbReference type="PROSITE" id="PS50931">
    <property type="entry name" value="HTH_LYSR"/>
    <property type="match status" value="1"/>
</dbReference>
<name>A0A3B0ZBI8_9ZZZZ</name>
<dbReference type="InterPro" id="IPR005119">
    <property type="entry name" value="LysR_subst-bd"/>
</dbReference>
<evidence type="ECO:0000259" key="6">
    <source>
        <dbReference type="PROSITE" id="PS50931"/>
    </source>
</evidence>
<dbReference type="EMBL" id="UOFO01000152">
    <property type="protein sequence ID" value="VAW88911.1"/>
    <property type="molecule type" value="Genomic_DNA"/>
</dbReference>
<evidence type="ECO:0000256" key="4">
    <source>
        <dbReference type="ARBA" id="ARBA00023159"/>
    </source>
</evidence>
<dbReference type="SUPFAM" id="SSF53850">
    <property type="entry name" value="Periplasmic binding protein-like II"/>
    <property type="match status" value="1"/>
</dbReference>
<dbReference type="InterPro" id="IPR000847">
    <property type="entry name" value="LysR_HTH_N"/>
</dbReference>
<dbReference type="FunFam" id="1.10.10.10:FF:000001">
    <property type="entry name" value="LysR family transcriptional regulator"/>
    <property type="match status" value="1"/>
</dbReference>
<keyword evidence="2" id="KW-0805">Transcription regulation</keyword>
<dbReference type="CDD" id="cd08411">
    <property type="entry name" value="PBP2_OxyR"/>
    <property type="match status" value="1"/>
</dbReference>
<keyword evidence="5" id="KW-0804">Transcription</keyword>
<keyword evidence="3" id="KW-0238">DNA-binding</keyword>
<dbReference type="PANTHER" id="PTHR30346:SF26">
    <property type="entry name" value="HYDROGEN PEROXIDE-INDUCIBLE GENES ACTIVATOR"/>
    <property type="match status" value="1"/>
</dbReference>
<comment type="similarity">
    <text evidence="1">Belongs to the LysR transcriptional regulatory family.</text>
</comment>
<dbReference type="Gene3D" id="3.40.190.10">
    <property type="entry name" value="Periplasmic binding protein-like II"/>
    <property type="match status" value="2"/>
</dbReference>
<protein>
    <submittedName>
        <fullName evidence="7">Hydrogen peroxide-inducible genes activator =&gt; OxyR</fullName>
    </submittedName>
</protein>
<dbReference type="PANTHER" id="PTHR30346">
    <property type="entry name" value="TRANSCRIPTIONAL DUAL REGULATOR HCAR-RELATED"/>
    <property type="match status" value="1"/>
</dbReference>
<dbReference type="AlphaFoldDB" id="A0A3B0ZBI8"/>
<organism evidence="7">
    <name type="scientific">hydrothermal vent metagenome</name>
    <dbReference type="NCBI Taxonomy" id="652676"/>
    <lineage>
        <taxon>unclassified sequences</taxon>
        <taxon>metagenomes</taxon>
        <taxon>ecological metagenomes</taxon>
    </lineage>
</organism>
<dbReference type="GO" id="GO:0003700">
    <property type="term" value="F:DNA-binding transcription factor activity"/>
    <property type="evidence" value="ECO:0007669"/>
    <property type="project" value="InterPro"/>
</dbReference>
<dbReference type="Gene3D" id="1.10.10.10">
    <property type="entry name" value="Winged helix-like DNA-binding domain superfamily/Winged helix DNA-binding domain"/>
    <property type="match status" value="1"/>
</dbReference>
<reference evidence="7" key="1">
    <citation type="submission" date="2018-06" db="EMBL/GenBank/DDBJ databases">
        <authorList>
            <person name="Zhirakovskaya E."/>
        </authorList>
    </citation>
    <scope>NUCLEOTIDE SEQUENCE</scope>
</reference>
<dbReference type="GO" id="GO:0003677">
    <property type="term" value="F:DNA binding"/>
    <property type="evidence" value="ECO:0007669"/>
    <property type="project" value="UniProtKB-KW"/>
</dbReference>
<evidence type="ECO:0000313" key="7">
    <source>
        <dbReference type="EMBL" id="VAW88911.1"/>
    </source>
</evidence>
<dbReference type="GO" id="GO:0032993">
    <property type="term" value="C:protein-DNA complex"/>
    <property type="evidence" value="ECO:0007669"/>
    <property type="project" value="TreeGrafter"/>
</dbReference>
<keyword evidence="4" id="KW-0010">Activator</keyword>
<dbReference type="NCBIfam" id="NF008361">
    <property type="entry name" value="PRK11151.1"/>
    <property type="match status" value="1"/>
</dbReference>
<accession>A0A3B0ZBI8</accession>
<gene>
    <name evidence="7" type="ORF">MNBD_GAMMA16-1037</name>
</gene>
<feature type="domain" description="HTH lysR-type" evidence="6">
    <location>
        <begin position="1"/>
        <end position="58"/>
    </location>
</feature>
<evidence type="ECO:0000256" key="3">
    <source>
        <dbReference type="ARBA" id="ARBA00023125"/>
    </source>
</evidence>
<evidence type="ECO:0000256" key="1">
    <source>
        <dbReference type="ARBA" id="ARBA00009437"/>
    </source>
</evidence>
<dbReference type="InterPro" id="IPR036390">
    <property type="entry name" value="WH_DNA-bd_sf"/>
</dbReference>